<evidence type="ECO:0000313" key="8">
    <source>
        <dbReference type="EMBL" id="MCQ8896519.1"/>
    </source>
</evidence>
<keyword evidence="9" id="KW-1185">Reference proteome</keyword>
<feature type="binding site" evidence="5">
    <location>
        <position position="333"/>
    </location>
    <ligand>
        <name>S-adenosyl-L-methionine</name>
        <dbReference type="ChEBI" id="CHEBI:59789"/>
    </ligand>
</feature>
<keyword evidence="2 5" id="KW-0808">Transferase</keyword>
<comment type="caution">
    <text evidence="5">Lacks conserved residue(s) required for the propagation of feature annotation.</text>
</comment>
<dbReference type="PROSITE" id="PS51686">
    <property type="entry name" value="SAM_MT_RSMB_NOP"/>
    <property type="match status" value="1"/>
</dbReference>
<feature type="domain" description="SAM-dependent MTase RsmB/NOP-type" evidence="7">
    <location>
        <begin position="172"/>
        <end position="452"/>
    </location>
</feature>
<feature type="binding site" evidence="5">
    <location>
        <position position="286"/>
    </location>
    <ligand>
        <name>S-adenosyl-L-methionine</name>
        <dbReference type="ChEBI" id="CHEBI:59789"/>
    </ligand>
</feature>
<dbReference type="GO" id="GO:0032259">
    <property type="term" value="P:methylation"/>
    <property type="evidence" value="ECO:0007669"/>
    <property type="project" value="UniProtKB-KW"/>
</dbReference>
<feature type="binding site" evidence="5">
    <location>
        <position position="314"/>
    </location>
    <ligand>
        <name>S-adenosyl-L-methionine</name>
        <dbReference type="ChEBI" id="CHEBI:59789"/>
    </ligand>
</feature>
<dbReference type="InterPro" id="IPR029063">
    <property type="entry name" value="SAM-dependent_MTases_sf"/>
</dbReference>
<reference evidence="8 9" key="1">
    <citation type="submission" date="2022-07" db="EMBL/GenBank/DDBJ databases">
        <authorList>
            <person name="Xamxidin M."/>
            <person name="Wu M."/>
        </authorList>
    </citation>
    <scope>NUCLEOTIDE SEQUENCE [LARGE SCALE GENOMIC DNA]</scope>
    <source>
        <strain evidence="8 9">NBRC 111650</strain>
    </source>
</reference>
<evidence type="ECO:0000256" key="2">
    <source>
        <dbReference type="ARBA" id="ARBA00022679"/>
    </source>
</evidence>
<evidence type="ECO:0000256" key="3">
    <source>
        <dbReference type="ARBA" id="ARBA00022691"/>
    </source>
</evidence>
<dbReference type="PRINTS" id="PR02008">
    <property type="entry name" value="RCMTFAMILY"/>
</dbReference>
<sequence length="454" mass="50232">MVGSNQKNTPFRKPQSNKAGGRGRAGEPRQGAVSRFGLVSQVAQLIDLLNQFEGPADATISRFFKDHPELGGRDRPLVAEAVYCWLRYRFRINHLAQAAEGPPLMRQAKLALLWSGAPEPVWSAGRQSDNEWLSRVINISADDLASEPRTCLPDWLTAKLLDQFGPDRVESFSQAVLKAAPLDVRVNTLKITAGDLQQALAGMGVKSEPIEGLPDALRVEGKPALGKTDLFQDGAFEVQDAGSQWVSRLVAPRRSDLVVDFCAGAGGKTLAIAALMKNTGRVVALDTSERRLQKFRPRAARAGMSNFYTLVINDEADPRLNKYYGKADRVLVDVPCTGMGTLRRNPDLKFRQDLQSLAELNEKQMSIIEQASKLVKPDGRLIYVTCSVLQDENERVVEAFLAAHPEFRLRRWTEVLNPNERPQKADTAADMLRLWPEDGESDGFFAAVLQRSKA</sequence>
<keyword evidence="3 5" id="KW-0949">S-adenosyl-L-methionine</keyword>
<feature type="compositionally biased region" description="Polar residues" evidence="6">
    <location>
        <begin position="1"/>
        <end position="18"/>
    </location>
</feature>
<dbReference type="InterPro" id="IPR023267">
    <property type="entry name" value="RCMT"/>
</dbReference>
<dbReference type="Pfam" id="PF01189">
    <property type="entry name" value="Methyltr_RsmB-F"/>
    <property type="match status" value="1"/>
</dbReference>
<dbReference type="EMBL" id="JANIGO010000002">
    <property type="protein sequence ID" value="MCQ8896519.1"/>
    <property type="molecule type" value="Genomic_DNA"/>
</dbReference>
<dbReference type="GO" id="GO:0008168">
    <property type="term" value="F:methyltransferase activity"/>
    <property type="evidence" value="ECO:0007669"/>
    <property type="project" value="UniProtKB-KW"/>
</dbReference>
<accession>A0ABT1WGK8</accession>
<evidence type="ECO:0000313" key="9">
    <source>
        <dbReference type="Proteomes" id="UP001204142"/>
    </source>
</evidence>
<dbReference type="PANTHER" id="PTHR22807:SF53">
    <property type="entry name" value="RIBOSOMAL RNA SMALL SUBUNIT METHYLTRANSFERASE B-RELATED"/>
    <property type="match status" value="1"/>
</dbReference>
<name>A0ABT1WGK8_9BURK</name>
<feature type="region of interest" description="Disordered" evidence="6">
    <location>
        <begin position="1"/>
        <end position="30"/>
    </location>
</feature>
<organism evidence="8 9">
    <name type="scientific">Limnobacter humi</name>
    <dbReference type="NCBI Taxonomy" id="1778671"/>
    <lineage>
        <taxon>Bacteria</taxon>
        <taxon>Pseudomonadati</taxon>
        <taxon>Pseudomonadota</taxon>
        <taxon>Betaproteobacteria</taxon>
        <taxon>Burkholderiales</taxon>
        <taxon>Burkholderiaceae</taxon>
        <taxon>Limnobacter</taxon>
    </lineage>
</organism>
<evidence type="ECO:0000256" key="6">
    <source>
        <dbReference type="SAM" id="MobiDB-lite"/>
    </source>
</evidence>
<evidence type="ECO:0000256" key="1">
    <source>
        <dbReference type="ARBA" id="ARBA00022603"/>
    </source>
</evidence>
<proteinExistence type="inferred from homology"/>
<dbReference type="Gene3D" id="3.30.70.1170">
    <property type="entry name" value="Sun protein, domain 3"/>
    <property type="match status" value="1"/>
</dbReference>
<dbReference type="InterPro" id="IPR001678">
    <property type="entry name" value="MeTrfase_RsmB-F_NOP2_dom"/>
</dbReference>
<feature type="active site" description="Nucleophile" evidence="5">
    <location>
        <position position="386"/>
    </location>
</feature>
<dbReference type="CDD" id="cd02440">
    <property type="entry name" value="AdoMet_MTases"/>
    <property type="match status" value="1"/>
</dbReference>
<comment type="caution">
    <text evidence="8">The sequence shown here is derived from an EMBL/GenBank/DDBJ whole genome shotgun (WGS) entry which is preliminary data.</text>
</comment>
<evidence type="ECO:0000259" key="7">
    <source>
        <dbReference type="PROSITE" id="PS51686"/>
    </source>
</evidence>
<dbReference type="RefSeq" id="WP_256764300.1">
    <property type="nucleotide sequence ID" value="NZ_JANIGO010000002.1"/>
</dbReference>
<dbReference type="Pfam" id="PF22458">
    <property type="entry name" value="RsmF-B_ferredox"/>
    <property type="match status" value="1"/>
</dbReference>
<evidence type="ECO:0000256" key="4">
    <source>
        <dbReference type="ARBA" id="ARBA00022884"/>
    </source>
</evidence>
<dbReference type="Gene3D" id="3.40.50.150">
    <property type="entry name" value="Vaccinia Virus protein VP39"/>
    <property type="match status" value="1"/>
</dbReference>
<evidence type="ECO:0000256" key="5">
    <source>
        <dbReference type="PROSITE-ProRule" id="PRU01023"/>
    </source>
</evidence>
<protein>
    <submittedName>
        <fullName evidence="8">RsmB/NOP family class I SAM-dependent RNA methyltransferase</fullName>
    </submittedName>
</protein>
<dbReference type="PANTHER" id="PTHR22807">
    <property type="entry name" value="NOP2 YEAST -RELATED NOL1/NOP2/FMU SUN DOMAIN-CONTAINING"/>
    <property type="match status" value="1"/>
</dbReference>
<dbReference type="InterPro" id="IPR054728">
    <property type="entry name" value="RsmB-like_ferredoxin"/>
</dbReference>
<gene>
    <name evidence="8" type="ORF">NQT62_08755</name>
</gene>
<dbReference type="InterPro" id="IPR049560">
    <property type="entry name" value="MeTrfase_RsmB-F_NOP2_cat"/>
</dbReference>
<keyword evidence="4 5" id="KW-0694">RNA-binding</keyword>
<dbReference type="SUPFAM" id="SSF53335">
    <property type="entry name" value="S-adenosyl-L-methionine-dependent methyltransferases"/>
    <property type="match status" value="1"/>
</dbReference>
<dbReference type="Proteomes" id="UP001204142">
    <property type="component" value="Unassembled WGS sequence"/>
</dbReference>
<comment type="similarity">
    <text evidence="5">Belongs to the class I-like SAM-binding methyltransferase superfamily. RsmB/NOP family.</text>
</comment>
<keyword evidence="1 5" id="KW-0489">Methyltransferase</keyword>